<dbReference type="AlphaFoldDB" id="A0AAW3DM03"/>
<feature type="non-terminal residue" evidence="1">
    <location>
        <position position="54"/>
    </location>
</feature>
<dbReference type="Proteomes" id="UP000053149">
    <property type="component" value="Unassembled WGS sequence"/>
</dbReference>
<accession>A0AAW3DM03</accession>
<dbReference type="InterPro" id="IPR032675">
    <property type="entry name" value="LRR_dom_sf"/>
</dbReference>
<evidence type="ECO:0000313" key="1">
    <source>
        <dbReference type="EMBL" id="KFV00579.1"/>
    </source>
</evidence>
<proteinExistence type="predicted"/>
<evidence type="ECO:0000313" key="2">
    <source>
        <dbReference type="Proteomes" id="UP000053149"/>
    </source>
</evidence>
<feature type="non-terminal residue" evidence="1">
    <location>
        <position position="1"/>
    </location>
</feature>
<dbReference type="EMBL" id="JMFR01070752">
    <property type="protein sequence ID" value="KFV00579.1"/>
    <property type="molecule type" value="Genomic_DNA"/>
</dbReference>
<reference evidence="1 2" key="1">
    <citation type="journal article" date="2014" name="Science">
        <title>Comparative genomics reveals insights into avian genome evolution and adaptation.</title>
        <authorList>
            <consortium name="Avian Genome Consortium"/>
            <person name="Zhang G."/>
            <person name="Li C."/>
            <person name="Li Q."/>
            <person name="Li B."/>
            <person name="Larkin D.M."/>
            <person name="Lee C."/>
            <person name="Storz J.F."/>
            <person name="Antunes A."/>
            <person name="Greenwold M.J."/>
            <person name="Meredith R.W."/>
            <person name="Odeen A."/>
            <person name="Cui J."/>
            <person name="Zhou Q."/>
            <person name="Xu L."/>
            <person name="Pan H."/>
            <person name="Wang Z."/>
            <person name="Jin L."/>
            <person name="Zhang P."/>
            <person name="Hu H."/>
            <person name="Yang W."/>
            <person name="Hu J."/>
            <person name="Xiao J."/>
            <person name="Yang Z."/>
            <person name="Liu Y."/>
            <person name="Xie Q."/>
            <person name="Yu H."/>
            <person name="Lian J."/>
            <person name="Wen P."/>
            <person name="Zhang F."/>
            <person name="Li H."/>
            <person name="Zeng Y."/>
            <person name="Xiong Z."/>
            <person name="Liu S."/>
            <person name="Zhou L."/>
            <person name="Huang Z."/>
            <person name="An N."/>
            <person name="Wang J."/>
            <person name="Zheng Q."/>
            <person name="Xiong Y."/>
            <person name="Wang G."/>
            <person name="Wang B."/>
            <person name="Wang J."/>
            <person name="Fan Y."/>
            <person name="da Fonseca R.R."/>
            <person name="Alfaro-Nunez A."/>
            <person name="Schubert M."/>
            <person name="Orlando L."/>
            <person name="Mourier T."/>
            <person name="Howard J.T."/>
            <person name="Ganapathy G."/>
            <person name="Pfenning A."/>
            <person name="Whitney O."/>
            <person name="Rivas M.V."/>
            <person name="Hara E."/>
            <person name="Smith J."/>
            <person name="Farre M."/>
            <person name="Narayan J."/>
            <person name="Slavov G."/>
            <person name="Romanov M.N."/>
            <person name="Borges R."/>
            <person name="Machado J.P."/>
            <person name="Khan I."/>
            <person name="Springer M.S."/>
            <person name="Gatesy J."/>
            <person name="Hoffmann F.G."/>
            <person name="Opazo J.C."/>
            <person name="Hastad O."/>
            <person name="Sawyer R.H."/>
            <person name="Kim H."/>
            <person name="Kim K.W."/>
            <person name="Kim H.J."/>
            <person name="Cho S."/>
            <person name="Li N."/>
            <person name="Huang Y."/>
            <person name="Bruford M.W."/>
            <person name="Zhan X."/>
            <person name="Dixon A."/>
            <person name="Bertelsen M.F."/>
            <person name="Derryberry E."/>
            <person name="Warren W."/>
            <person name="Wilson R.K."/>
            <person name="Li S."/>
            <person name="Ray D.A."/>
            <person name="Green R.E."/>
            <person name="O'Brien S.J."/>
            <person name="Griffin D."/>
            <person name="Johnson W.E."/>
            <person name="Haussler D."/>
            <person name="Ryder O.A."/>
            <person name="Willerslev E."/>
            <person name="Graves G.R."/>
            <person name="Alstrom P."/>
            <person name="Fjeldsa J."/>
            <person name="Mindell D.P."/>
            <person name="Edwards S.V."/>
            <person name="Braun E.L."/>
            <person name="Rahbek C."/>
            <person name="Burt D.W."/>
            <person name="Houde P."/>
            <person name="Zhang Y."/>
            <person name="Yang H."/>
            <person name="Wang J."/>
            <person name="Jarvis E.D."/>
            <person name="Gilbert M.T."/>
            <person name="Wang J."/>
        </authorList>
    </citation>
    <scope>NUCLEOTIDE SEQUENCE [LARGE SCALE GENOMIC DNA]</scope>
    <source>
        <strain evidence="1">BGI_N339</strain>
    </source>
</reference>
<dbReference type="Gene3D" id="3.80.10.10">
    <property type="entry name" value="Ribonuclease Inhibitor"/>
    <property type="match status" value="1"/>
</dbReference>
<protein>
    <submittedName>
        <fullName evidence="1">F-box/LRR-repeat protein 17</fullName>
    </submittedName>
</protein>
<dbReference type="SUPFAM" id="SSF52047">
    <property type="entry name" value="RNI-like"/>
    <property type="match status" value="1"/>
</dbReference>
<organism evidence="1 2">
    <name type="scientific">Pterocles gutturalis</name>
    <name type="common">yellow-throated sandgrouse</name>
    <dbReference type="NCBI Taxonomy" id="240206"/>
    <lineage>
        <taxon>Eukaryota</taxon>
        <taxon>Metazoa</taxon>
        <taxon>Chordata</taxon>
        <taxon>Craniata</taxon>
        <taxon>Vertebrata</taxon>
        <taxon>Euteleostomi</taxon>
        <taxon>Archelosauria</taxon>
        <taxon>Archosauria</taxon>
        <taxon>Dinosauria</taxon>
        <taxon>Saurischia</taxon>
        <taxon>Theropoda</taxon>
        <taxon>Coelurosauria</taxon>
        <taxon>Aves</taxon>
        <taxon>Neognathae</taxon>
        <taxon>Neoaves</taxon>
        <taxon>Columbimorphae</taxon>
        <taxon>Pterocliformes</taxon>
        <taxon>Pteroclidae</taxon>
        <taxon>Pterocles</taxon>
    </lineage>
</organism>
<name>A0AAW3DM03_9AVES</name>
<comment type="caution">
    <text evidence="1">The sequence shown here is derived from an EMBL/GenBank/DDBJ whole genome shotgun (WGS) entry which is preliminary data.</text>
</comment>
<sequence length="54" mass="6060">ALIAIGRYSMTIETVDVGWCKEITDHGATQIAQSSKSLRYLGLMRCDQVRSTWV</sequence>
<keyword evidence="2" id="KW-1185">Reference proteome</keyword>
<gene>
    <name evidence="1" type="ORF">N339_01193</name>
</gene>